<keyword evidence="1" id="KW-1133">Transmembrane helix</keyword>
<keyword evidence="3" id="KW-1185">Reference proteome</keyword>
<protein>
    <submittedName>
        <fullName evidence="2">ABC-2 type transport system permease protein</fullName>
    </submittedName>
</protein>
<dbReference type="STRING" id="1732.SAMN02910417_01675"/>
<organism evidence="2 3">
    <name type="scientific">Eubacterium oxidoreducens</name>
    <dbReference type="NCBI Taxonomy" id="1732"/>
    <lineage>
        <taxon>Bacteria</taxon>
        <taxon>Bacillati</taxon>
        <taxon>Bacillota</taxon>
        <taxon>Clostridia</taxon>
        <taxon>Eubacteriales</taxon>
        <taxon>Eubacteriaceae</taxon>
        <taxon>Eubacterium</taxon>
    </lineage>
</organism>
<dbReference type="OrthoDB" id="2486287at2"/>
<feature type="transmembrane region" description="Helical" evidence="1">
    <location>
        <begin position="146"/>
        <end position="170"/>
    </location>
</feature>
<accession>A0A1G6BNP1</accession>
<keyword evidence="1" id="KW-0812">Transmembrane</keyword>
<sequence>MKSTIFSHDFKYVLRAHLAFILVGLCLFFILIPFTTAGIPDDSIFNINTTHNQLLFRFIGDDFVTVVYAAYMVFAFLLALFSFSFLVDLKQVTLYFSIGLTRGKLFASRYLTGLIGLFVTIFFPMTLSYVLNRKALGTCDGMGSSYLYLTFGLLLFGLIIYTLTALCVTLSGTLSETLIYCLLFFFGMSILLYVCNRLFVKLVWGNAYMAVTYLGNNVLDSFLNLTMRYNPVLFFYPNLKEHYFYYRDLDSTAISFAGSSALLLWTVLLVILFLLCIWSLKKRAAEQAGTIGRKKPLIYLCIFISEFAVFAIGTLTFWDGNRVMAIVIAIFFAVIINCLWHKALFKRALPTGKTMTISCVLTLVIPILATCAITTIANVSYSTLPDAAQIQQVSVTYVGNPSYLATTANGSSNDSSFYLDSLYSYDDADEIETILSLHREMISLGKAELAADDSDFTGTVVPYDIQLTYTLNNGETKTWYYDRASLTILEDFLALDDTTTVSEQIASVLDNSLEESTPASTAYLEGDIYLSDIWYTDPCYLDITDDARQQLLSALKTDILAVSSNDRYFPEEDALGVLFFTTSGETDLETFAFHLGNAPIFLTSDYTNTLAFLEENQLTDLMTFDGEIESITLQEYNPYGSVVNSRTEPLSNLFFSYKSDDVDSFVVKEDFGSKQAITDPDRIKELTGQLRSIYNMTRSGYLAAVKISGSDDYIYKYLPMH</sequence>
<dbReference type="Proteomes" id="UP000199228">
    <property type="component" value="Unassembled WGS sequence"/>
</dbReference>
<dbReference type="EMBL" id="FMXR01000011">
    <property type="protein sequence ID" value="SDB22251.1"/>
    <property type="molecule type" value="Genomic_DNA"/>
</dbReference>
<proteinExistence type="predicted"/>
<feature type="transmembrane region" description="Helical" evidence="1">
    <location>
        <begin position="12"/>
        <end position="32"/>
    </location>
</feature>
<reference evidence="2 3" key="1">
    <citation type="submission" date="2016-10" db="EMBL/GenBank/DDBJ databases">
        <authorList>
            <person name="de Groot N.N."/>
        </authorList>
    </citation>
    <scope>NUCLEOTIDE SEQUENCE [LARGE SCALE GENOMIC DNA]</scope>
    <source>
        <strain evidence="2 3">DSM 3217</strain>
    </source>
</reference>
<feature type="transmembrane region" description="Helical" evidence="1">
    <location>
        <begin position="253"/>
        <end position="277"/>
    </location>
</feature>
<feature type="transmembrane region" description="Helical" evidence="1">
    <location>
        <begin position="324"/>
        <end position="345"/>
    </location>
</feature>
<feature type="transmembrane region" description="Helical" evidence="1">
    <location>
        <begin position="297"/>
        <end position="318"/>
    </location>
</feature>
<gene>
    <name evidence="2" type="ORF">SAMN02910417_01675</name>
</gene>
<feature type="transmembrane region" description="Helical" evidence="1">
    <location>
        <begin position="66"/>
        <end position="89"/>
    </location>
</feature>
<evidence type="ECO:0000256" key="1">
    <source>
        <dbReference type="SAM" id="Phobius"/>
    </source>
</evidence>
<keyword evidence="1" id="KW-0472">Membrane</keyword>
<evidence type="ECO:0000313" key="2">
    <source>
        <dbReference type="EMBL" id="SDB22251.1"/>
    </source>
</evidence>
<name>A0A1G6BNP1_EUBOX</name>
<dbReference type="AlphaFoldDB" id="A0A1G6BNP1"/>
<dbReference type="RefSeq" id="WP_090173900.1">
    <property type="nucleotide sequence ID" value="NZ_FMXR01000011.1"/>
</dbReference>
<evidence type="ECO:0000313" key="3">
    <source>
        <dbReference type="Proteomes" id="UP000199228"/>
    </source>
</evidence>
<feature type="transmembrane region" description="Helical" evidence="1">
    <location>
        <begin position="110"/>
        <end position="131"/>
    </location>
</feature>
<feature type="transmembrane region" description="Helical" evidence="1">
    <location>
        <begin position="357"/>
        <end position="381"/>
    </location>
</feature>
<feature type="transmembrane region" description="Helical" evidence="1">
    <location>
        <begin position="177"/>
        <end position="199"/>
    </location>
</feature>